<sequence>MSDMTAFHGRIAERIGAIIRRERLAEDWTQDRLAQETGLTVDNIAGMELGSYMPIWPVLMDVLWALDISTHVCAEIFQVDASVRECGA</sequence>
<organism evidence="2 3">
    <name type="scientific">Neokomagataea anthophila</name>
    <dbReference type="NCBI Taxonomy" id="2826925"/>
    <lineage>
        <taxon>Bacteria</taxon>
        <taxon>Pseudomonadati</taxon>
        <taxon>Pseudomonadota</taxon>
        <taxon>Alphaproteobacteria</taxon>
        <taxon>Acetobacterales</taxon>
        <taxon>Acetobacteraceae</taxon>
        <taxon>Neokomagataea</taxon>
    </lineage>
</organism>
<dbReference type="CDD" id="cd00093">
    <property type="entry name" value="HTH_XRE"/>
    <property type="match status" value="1"/>
</dbReference>
<evidence type="ECO:0000313" key="3">
    <source>
        <dbReference type="Proteomes" id="UP000677812"/>
    </source>
</evidence>
<proteinExistence type="predicted"/>
<dbReference type="RefSeq" id="WP_211681127.1">
    <property type="nucleotide sequence ID" value="NZ_JAGRQH010000003.1"/>
</dbReference>
<dbReference type="SUPFAM" id="SSF47413">
    <property type="entry name" value="lambda repressor-like DNA-binding domains"/>
    <property type="match status" value="1"/>
</dbReference>
<feature type="domain" description="HTH cro/C1-type" evidence="1">
    <location>
        <begin position="19"/>
        <end position="73"/>
    </location>
</feature>
<dbReference type="EMBL" id="JAGRQH010000003">
    <property type="protein sequence ID" value="MBR0559530.1"/>
    <property type="molecule type" value="Genomic_DNA"/>
</dbReference>
<comment type="caution">
    <text evidence="2">The sequence shown here is derived from an EMBL/GenBank/DDBJ whole genome shotgun (WGS) entry which is preliminary data.</text>
</comment>
<protein>
    <submittedName>
        <fullName evidence="2">Helix-turn-helix transcriptional regulator</fullName>
    </submittedName>
</protein>
<dbReference type="Gene3D" id="1.10.260.40">
    <property type="entry name" value="lambda repressor-like DNA-binding domains"/>
    <property type="match status" value="1"/>
</dbReference>
<reference evidence="2 3" key="1">
    <citation type="submission" date="2021-04" db="EMBL/GenBank/DDBJ databases">
        <title>The complete genome sequence of Neokomagataea sp. TBRC 2177.</title>
        <authorList>
            <person name="Charoenyingcharoen P."/>
            <person name="Yukphan P."/>
        </authorList>
    </citation>
    <scope>NUCLEOTIDE SEQUENCE [LARGE SCALE GENOMIC DNA]</scope>
    <source>
        <strain evidence="2 3">TBRC 2177</strain>
    </source>
</reference>
<dbReference type="InterPro" id="IPR010982">
    <property type="entry name" value="Lambda_DNA-bd_dom_sf"/>
</dbReference>
<dbReference type="InterPro" id="IPR001387">
    <property type="entry name" value="Cro/C1-type_HTH"/>
</dbReference>
<gene>
    <name evidence="2" type="ORF">KB213_05600</name>
</gene>
<keyword evidence="3" id="KW-1185">Reference proteome</keyword>
<evidence type="ECO:0000313" key="2">
    <source>
        <dbReference type="EMBL" id="MBR0559530.1"/>
    </source>
</evidence>
<dbReference type="Proteomes" id="UP000677812">
    <property type="component" value="Unassembled WGS sequence"/>
</dbReference>
<accession>A0ABS5E6J6</accession>
<evidence type="ECO:0000259" key="1">
    <source>
        <dbReference type="PROSITE" id="PS50943"/>
    </source>
</evidence>
<dbReference type="PROSITE" id="PS50943">
    <property type="entry name" value="HTH_CROC1"/>
    <property type="match status" value="1"/>
</dbReference>
<name>A0ABS5E6J6_9PROT</name>